<reference evidence="2" key="1">
    <citation type="submission" date="2020-10" db="EMBL/GenBank/DDBJ databases">
        <authorList>
            <person name="Castelo-Branco R."/>
            <person name="Eusebio N."/>
            <person name="Adriana R."/>
            <person name="Vieira A."/>
            <person name="Brugerolle De Fraissinette N."/>
            <person name="Rezende De Castro R."/>
            <person name="Schneider M.P."/>
            <person name="Vasconcelos V."/>
            <person name="Leao P.N."/>
        </authorList>
    </citation>
    <scope>NUCLEOTIDE SEQUENCE</scope>
    <source>
        <strain evidence="2">LEGE 07310</strain>
    </source>
</reference>
<keyword evidence="3" id="KW-1185">Reference proteome</keyword>
<protein>
    <submittedName>
        <fullName evidence="2">Uncharacterized protein</fullName>
    </submittedName>
</protein>
<name>A0A8J7DNE3_9CYAN</name>
<sequence length="115" mass="12795">MKRYFFTAVAMTIAAAASMPAAQAADYGTINLQQRRYEVLDRGGSKAVENIQSARLEHLDNQSKGIESIQSTRLEHLDSQSKSIAKEQVSTPEEVSKDATLVDLIWHNRDSRSSK</sequence>
<evidence type="ECO:0000256" key="1">
    <source>
        <dbReference type="SAM" id="SignalP"/>
    </source>
</evidence>
<accession>A0A8J7DNE3</accession>
<gene>
    <name evidence="2" type="ORF">IQ241_12070</name>
</gene>
<evidence type="ECO:0000313" key="3">
    <source>
        <dbReference type="Proteomes" id="UP000636505"/>
    </source>
</evidence>
<proteinExistence type="predicted"/>
<evidence type="ECO:0000313" key="2">
    <source>
        <dbReference type="EMBL" id="MBE9078020.1"/>
    </source>
</evidence>
<dbReference type="EMBL" id="JADEXG010000025">
    <property type="protein sequence ID" value="MBE9078020.1"/>
    <property type="molecule type" value="Genomic_DNA"/>
</dbReference>
<keyword evidence="1" id="KW-0732">Signal</keyword>
<dbReference type="AlphaFoldDB" id="A0A8J7DNE3"/>
<dbReference type="Proteomes" id="UP000636505">
    <property type="component" value="Unassembled WGS sequence"/>
</dbReference>
<comment type="caution">
    <text evidence="2">The sequence shown here is derived from an EMBL/GenBank/DDBJ whole genome shotgun (WGS) entry which is preliminary data.</text>
</comment>
<organism evidence="2 3">
    <name type="scientific">Vasconcelosia minhoensis LEGE 07310</name>
    <dbReference type="NCBI Taxonomy" id="915328"/>
    <lineage>
        <taxon>Bacteria</taxon>
        <taxon>Bacillati</taxon>
        <taxon>Cyanobacteriota</taxon>
        <taxon>Cyanophyceae</taxon>
        <taxon>Nodosilineales</taxon>
        <taxon>Cymatolegaceae</taxon>
        <taxon>Vasconcelosia</taxon>
        <taxon>Vasconcelosia minhoensis</taxon>
    </lineage>
</organism>
<dbReference type="RefSeq" id="WP_193907424.1">
    <property type="nucleotide sequence ID" value="NZ_JADEXG010000025.1"/>
</dbReference>
<feature type="signal peptide" evidence="1">
    <location>
        <begin position="1"/>
        <end position="24"/>
    </location>
</feature>
<feature type="chain" id="PRO_5035221006" evidence="1">
    <location>
        <begin position="25"/>
        <end position="115"/>
    </location>
</feature>